<dbReference type="PANTHER" id="PTHR23355:SF9">
    <property type="entry name" value="DIS3-LIKE EXONUCLEASE 2"/>
    <property type="match status" value="1"/>
</dbReference>
<keyword evidence="9" id="KW-0175">Coiled coil</keyword>
<dbReference type="SUPFAM" id="SSF50249">
    <property type="entry name" value="Nucleic acid-binding proteins"/>
    <property type="match status" value="4"/>
</dbReference>
<dbReference type="EMBL" id="CP036426">
    <property type="protein sequence ID" value="QDV33518.1"/>
    <property type="molecule type" value="Genomic_DNA"/>
</dbReference>
<keyword evidence="3 8" id="KW-0963">Cytoplasm</keyword>
<dbReference type="EC" id="3.1.13.1" evidence="8"/>
<reference evidence="12 13" key="1">
    <citation type="submission" date="2019-02" db="EMBL/GenBank/DDBJ databases">
        <title>Deep-cultivation of Planctomycetes and their phenomic and genomic characterization uncovers novel biology.</title>
        <authorList>
            <person name="Wiegand S."/>
            <person name="Jogler M."/>
            <person name="Boedeker C."/>
            <person name="Pinto D."/>
            <person name="Vollmers J."/>
            <person name="Rivas-Marin E."/>
            <person name="Kohn T."/>
            <person name="Peeters S.H."/>
            <person name="Heuer A."/>
            <person name="Rast P."/>
            <person name="Oberbeckmann S."/>
            <person name="Bunk B."/>
            <person name="Jeske O."/>
            <person name="Meyerdierks A."/>
            <person name="Storesund J.E."/>
            <person name="Kallscheuer N."/>
            <person name="Luecker S."/>
            <person name="Lage O.M."/>
            <person name="Pohl T."/>
            <person name="Merkel B.J."/>
            <person name="Hornburger P."/>
            <person name="Mueller R.-W."/>
            <person name="Bruemmer F."/>
            <person name="Labrenz M."/>
            <person name="Spormann A.M."/>
            <person name="Op den Camp H."/>
            <person name="Overmann J."/>
            <person name="Amann R."/>
            <person name="Jetten M.S.M."/>
            <person name="Mascher T."/>
            <person name="Medema M.H."/>
            <person name="Devos D.P."/>
            <person name="Kaster A.-K."/>
            <person name="Ovreas L."/>
            <person name="Rohde M."/>
            <person name="Galperin M.Y."/>
            <person name="Jogler C."/>
        </authorList>
    </citation>
    <scope>NUCLEOTIDE SEQUENCE [LARGE SCALE GENOMIC DNA]</scope>
    <source>
        <strain evidence="12 13">ElP</strain>
    </source>
</reference>
<evidence type="ECO:0000256" key="7">
    <source>
        <dbReference type="ARBA" id="ARBA00022884"/>
    </source>
</evidence>
<dbReference type="InterPro" id="IPR013223">
    <property type="entry name" value="RNase_B_OB_dom"/>
</dbReference>
<evidence type="ECO:0000256" key="5">
    <source>
        <dbReference type="ARBA" id="ARBA00022801"/>
    </source>
</evidence>
<dbReference type="GO" id="GO:0006402">
    <property type="term" value="P:mRNA catabolic process"/>
    <property type="evidence" value="ECO:0007669"/>
    <property type="project" value="TreeGrafter"/>
</dbReference>
<name>A0A518GY45_9BACT</name>
<evidence type="ECO:0000256" key="6">
    <source>
        <dbReference type="ARBA" id="ARBA00022839"/>
    </source>
</evidence>
<dbReference type="Gene3D" id="2.40.50.140">
    <property type="entry name" value="Nucleic acid-binding proteins"/>
    <property type="match status" value="2"/>
</dbReference>
<keyword evidence="6 8" id="KW-0269">Exonuclease</keyword>
<protein>
    <recommendedName>
        <fullName evidence="8">Ribonuclease R</fullName>
        <shortName evidence="8">RNase R</shortName>
        <ecNumber evidence="8">3.1.13.1</ecNumber>
    </recommendedName>
</protein>
<dbReference type="PANTHER" id="PTHR23355">
    <property type="entry name" value="RIBONUCLEASE"/>
    <property type="match status" value="1"/>
</dbReference>
<dbReference type="HAMAP" id="MF_01895">
    <property type="entry name" value="RNase_R"/>
    <property type="match status" value="1"/>
</dbReference>
<keyword evidence="13" id="KW-1185">Reference proteome</keyword>
<evidence type="ECO:0000256" key="2">
    <source>
        <dbReference type="ARBA" id="ARBA00004496"/>
    </source>
</evidence>
<evidence type="ECO:0000256" key="1">
    <source>
        <dbReference type="ARBA" id="ARBA00001849"/>
    </source>
</evidence>
<dbReference type="SMART" id="SM00955">
    <property type="entry name" value="RNB"/>
    <property type="match status" value="1"/>
</dbReference>
<dbReference type="Pfam" id="PF08206">
    <property type="entry name" value="OB_RNB"/>
    <property type="match status" value="1"/>
</dbReference>
<dbReference type="InterPro" id="IPR040476">
    <property type="entry name" value="CSD2"/>
</dbReference>
<dbReference type="InterPro" id="IPR001900">
    <property type="entry name" value="RNase_II/R"/>
</dbReference>
<dbReference type="NCBIfam" id="TIGR00358">
    <property type="entry name" value="3_prime_RNase"/>
    <property type="match status" value="1"/>
</dbReference>
<organism evidence="12 13">
    <name type="scientific">Tautonia plasticadhaerens</name>
    <dbReference type="NCBI Taxonomy" id="2527974"/>
    <lineage>
        <taxon>Bacteria</taxon>
        <taxon>Pseudomonadati</taxon>
        <taxon>Planctomycetota</taxon>
        <taxon>Planctomycetia</taxon>
        <taxon>Isosphaerales</taxon>
        <taxon>Isosphaeraceae</taxon>
        <taxon>Tautonia</taxon>
    </lineage>
</organism>
<dbReference type="InterPro" id="IPR004476">
    <property type="entry name" value="RNase_II/RNase_R"/>
</dbReference>
<evidence type="ECO:0000313" key="13">
    <source>
        <dbReference type="Proteomes" id="UP000317835"/>
    </source>
</evidence>
<dbReference type="Pfam" id="PF17876">
    <property type="entry name" value="CSD2"/>
    <property type="match status" value="1"/>
</dbReference>
<gene>
    <name evidence="8 12" type="primary">rnr</name>
    <name evidence="12" type="ORF">ElP_13910</name>
</gene>
<keyword evidence="7 8" id="KW-0694">RNA-binding</keyword>
<feature type="compositionally biased region" description="Basic residues" evidence="10">
    <location>
        <begin position="747"/>
        <end position="757"/>
    </location>
</feature>
<dbReference type="CDD" id="cd04471">
    <property type="entry name" value="S1_RNase_R"/>
    <property type="match status" value="1"/>
</dbReference>
<feature type="domain" description="S1 motif" evidence="11">
    <location>
        <begin position="629"/>
        <end position="710"/>
    </location>
</feature>
<keyword evidence="5 8" id="KW-0378">Hydrolase</keyword>
<dbReference type="OrthoDB" id="9764149at2"/>
<evidence type="ECO:0000313" key="12">
    <source>
        <dbReference type="EMBL" id="QDV33518.1"/>
    </source>
</evidence>
<dbReference type="InterPro" id="IPR012340">
    <property type="entry name" value="NA-bd_OB-fold"/>
</dbReference>
<comment type="similarity">
    <text evidence="8">Belongs to the RNR ribonuclease family. RNase R subfamily.</text>
</comment>
<keyword evidence="4 8" id="KW-0540">Nuclease</keyword>
<sequence>MATPDHESRVMGALSRPGYQPKTVKALSREFDIPPDEYPDFRRAVKRLVKAGKLVVARDKTLEKATEAAKKSSSGAIVGTFRRTAKGFGFVRPHGANDRADHIFIPEKYTSDASSGDQVAVKITRRARTPGMNHEGKILDVIERASGVFVGTYFEQDGDGFVKVDKSTFHESIYVGDPGAKGARPGDKVVLEMVRFPSPELEGEGVITEVLGPRGTPGVDTLMVLRAYNIPDEFDEDVLREAREQARAFDEANVEGRADLRDVLTVTIDPATARDFDDAITLSRDDRGYWELGVHIADVSHFVPTNSELDRVARLRGNSVYLPDRVVPMLPEVLSNSLASLQQGKTRYTVSALLEFNNEGVRTGTRFVRSAIRVDQRFSYEQAFEAMKNPDREIEGVSPPVHAMLGRMLELAMTLRKRRFARGALELNMPEVEVELGNEGEVVGAHLAQDDESHQVIEEFMLAANEAVAEFLTGRGLDFLRRGHDDPDPMKLRDFAEFARSLGYAIESPQSRFELQRVLNESADQPERHAVHFGLLRSLKRATYVAERTGHYALSSEDYCHFTSPIRRYPDLQVHRALLATLAGKRPKEHVDELVAMAEHCTRTERRAEAAEQELIKIKLLTFLGDKIGQNYHAVIIGVEDFGLFCQLIELPVEGLVHLTSLHSDYYDLERETHSLIGRRRGQRFRLGDRVEVRVWRVDVDRRELDLVLASELPEGMELPESRTGPRRPKRPGSPPPPRRTGGPPSPRKKGSRTRRS</sequence>
<dbReference type="RefSeq" id="WP_145267880.1">
    <property type="nucleotide sequence ID" value="NZ_CP036426.1"/>
</dbReference>
<dbReference type="Proteomes" id="UP000317835">
    <property type="component" value="Chromosome"/>
</dbReference>
<evidence type="ECO:0000256" key="8">
    <source>
        <dbReference type="HAMAP-Rule" id="MF_01895"/>
    </source>
</evidence>
<comment type="function">
    <text evidence="8">3'-5' exoribonuclease that releases 5'-nucleoside monophosphates and is involved in maturation of structured RNAs.</text>
</comment>
<evidence type="ECO:0000256" key="10">
    <source>
        <dbReference type="SAM" id="MobiDB-lite"/>
    </source>
</evidence>
<dbReference type="KEGG" id="tpla:ElP_13910"/>
<dbReference type="PROSITE" id="PS50126">
    <property type="entry name" value="S1"/>
    <property type="match status" value="1"/>
</dbReference>
<accession>A0A518GY45</accession>
<proteinExistence type="inferred from homology"/>
<comment type="catalytic activity">
    <reaction evidence="1 8">
        <text>Exonucleolytic cleavage in the 3'- to 5'-direction to yield nucleoside 5'-phosphates.</text>
        <dbReference type="EC" id="3.1.13.1"/>
    </reaction>
</comment>
<dbReference type="NCBIfam" id="TIGR02063">
    <property type="entry name" value="RNase_R"/>
    <property type="match status" value="1"/>
</dbReference>
<evidence type="ECO:0000259" key="11">
    <source>
        <dbReference type="PROSITE" id="PS50126"/>
    </source>
</evidence>
<dbReference type="InterPro" id="IPR003029">
    <property type="entry name" value="S1_domain"/>
</dbReference>
<dbReference type="GO" id="GO:0005829">
    <property type="term" value="C:cytosol"/>
    <property type="evidence" value="ECO:0007669"/>
    <property type="project" value="TreeGrafter"/>
</dbReference>
<dbReference type="InterPro" id="IPR011805">
    <property type="entry name" value="RNase_R"/>
</dbReference>
<dbReference type="Pfam" id="PF00773">
    <property type="entry name" value="RNB"/>
    <property type="match status" value="1"/>
</dbReference>
<feature type="coiled-coil region" evidence="9">
    <location>
        <begin position="594"/>
        <end position="621"/>
    </location>
</feature>
<comment type="subcellular location">
    <subcellularLocation>
        <location evidence="2 8">Cytoplasm</location>
    </subcellularLocation>
</comment>
<feature type="region of interest" description="Disordered" evidence="10">
    <location>
        <begin position="716"/>
        <end position="757"/>
    </location>
</feature>
<evidence type="ECO:0000256" key="9">
    <source>
        <dbReference type="SAM" id="Coils"/>
    </source>
</evidence>
<dbReference type="AlphaFoldDB" id="A0A518GY45"/>
<dbReference type="GO" id="GO:0008859">
    <property type="term" value="F:exoribonuclease II activity"/>
    <property type="evidence" value="ECO:0007669"/>
    <property type="project" value="UniProtKB-UniRule"/>
</dbReference>
<dbReference type="InterPro" id="IPR050180">
    <property type="entry name" value="RNR_Ribonuclease"/>
</dbReference>
<dbReference type="GO" id="GO:0003723">
    <property type="term" value="F:RNA binding"/>
    <property type="evidence" value="ECO:0007669"/>
    <property type="project" value="UniProtKB-UniRule"/>
</dbReference>
<evidence type="ECO:0000256" key="4">
    <source>
        <dbReference type="ARBA" id="ARBA00022722"/>
    </source>
</evidence>
<dbReference type="SMART" id="SM00316">
    <property type="entry name" value="S1"/>
    <property type="match status" value="1"/>
</dbReference>
<dbReference type="Pfam" id="PF00575">
    <property type="entry name" value="S1"/>
    <property type="match status" value="1"/>
</dbReference>
<evidence type="ECO:0000256" key="3">
    <source>
        <dbReference type="ARBA" id="ARBA00022490"/>
    </source>
</evidence>